<sequence length="200" mass="22229">MPNTLTNIRTENFEPNLSSHAQPNDQGIIRCFKAHYCAKSIERAVDCYECGTSPSQIYDIDQLDAMRLANKAWNEVDTTTIRNCWHKAGILPDFEMDTFPSQPSLSISSLAHLSDSAPQADPGVLQVEVLVQSTLDKLEATGALQRSNRMDLVELLNPAIEAHDMFNAMEKDIFDVVMEAKKVQGELASTSDDDDEPIEV</sequence>
<dbReference type="InterPro" id="IPR004875">
    <property type="entry name" value="DDE_SF_endonuclease_dom"/>
</dbReference>
<gene>
    <name evidence="2" type="ORF">SCLCIDRAFT_24635</name>
</gene>
<reference evidence="2 3" key="1">
    <citation type="submission" date="2014-04" db="EMBL/GenBank/DDBJ databases">
        <authorList>
            <consortium name="DOE Joint Genome Institute"/>
            <person name="Kuo A."/>
            <person name="Kohler A."/>
            <person name="Nagy L.G."/>
            <person name="Floudas D."/>
            <person name="Copeland A."/>
            <person name="Barry K.W."/>
            <person name="Cichocki N."/>
            <person name="Veneault-Fourrey C."/>
            <person name="LaButti K."/>
            <person name="Lindquist E.A."/>
            <person name="Lipzen A."/>
            <person name="Lundell T."/>
            <person name="Morin E."/>
            <person name="Murat C."/>
            <person name="Sun H."/>
            <person name="Tunlid A."/>
            <person name="Henrissat B."/>
            <person name="Grigoriev I.V."/>
            <person name="Hibbett D.S."/>
            <person name="Martin F."/>
            <person name="Nordberg H.P."/>
            <person name="Cantor M.N."/>
            <person name="Hua S.X."/>
        </authorList>
    </citation>
    <scope>NUCLEOTIDE SEQUENCE [LARGE SCALE GENOMIC DNA]</scope>
    <source>
        <strain evidence="2 3">Foug A</strain>
    </source>
</reference>
<feature type="domain" description="DDE-1" evidence="1">
    <location>
        <begin position="6"/>
        <end position="85"/>
    </location>
</feature>
<dbReference type="EMBL" id="KN822039">
    <property type="protein sequence ID" value="KIM62803.1"/>
    <property type="molecule type" value="Genomic_DNA"/>
</dbReference>
<evidence type="ECO:0000259" key="1">
    <source>
        <dbReference type="Pfam" id="PF03184"/>
    </source>
</evidence>
<proteinExistence type="predicted"/>
<organism evidence="2 3">
    <name type="scientific">Scleroderma citrinum Foug A</name>
    <dbReference type="NCBI Taxonomy" id="1036808"/>
    <lineage>
        <taxon>Eukaryota</taxon>
        <taxon>Fungi</taxon>
        <taxon>Dikarya</taxon>
        <taxon>Basidiomycota</taxon>
        <taxon>Agaricomycotina</taxon>
        <taxon>Agaricomycetes</taxon>
        <taxon>Agaricomycetidae</taxon>
        <taxon>Boletales</taxon>
        <taxon>Sclerodermatineae</taxon>
        <taxon>Sclerodermataceae</taxon>
        <taxon>Scleroderma</taxon>
    </lineage>
</organism>
<dbReference type="Pfam" id="PF03184">
    <property type="entry name" value="DDE_1"/>
    <property type="match status" value="1"/>
</dbReference>
<accession>A0A0C2ZMJ3</accession>
<evidence type="ECO:0000313" key="2">
    <source>
        <dbReference type="EMBL" id="KIM62803.1"/>
    </source>
</evidence>
<keyword evidence="3" id="KW-1185">Reference proteome</keyword>
<dbReference type="STRING" id="1036808.A0A0C2ZMJ3"/>
<dbReference type="AlphaFoldDB" id="A0A0C2ZMJ3"/>
<evidence type="ECO:0000313" key="3">
    <source>
        <dbReference type="Proteomes" id="UP000053989"/>
    </source>
</evidence>
<dbReference type="HOGENOM" id="CLU_088458_4_0_1"/>
<dbReference type="InParanoid" id="A0A0C2ZMJ3"/>
<dbReference type="GO" id="GO:0003676">
    <property type="term" value="F:nucleic acid binding"/>
    <property type="evidence" value="ECO:0007669"/>
    <property type="project" value="InterPro"/>
</dbReference>
<dbReference type="OrthoDB" id="162969at2759"/>
<dbReference type="Proteomes" id="UP000053989">
    <property type="component" value="Unassembled WGS sequence"/>
</dbReference>
<name>A0A0C2ZMJ3_9AGAM</name>
<reference evidence="3" key="2">
    <citation type="submission" date="2015-01" db="EMBL/GenBank/DDBJ databases">
        <title>Evolutionary Origins and Diversification of the Mycorrhizal Mutualists.</title>
        <authorList>
            <consortium name="DOE Joint Genome Institute"/>
            <consortium name="Mycorrhizal Genomics Consortium"/>
            <person name="Kohler A."/>
            <person name="Kuo A."/>
            <person name="Nagy L.G."/>
            <person name="Floudas D."/>
            <person name="Copeland A."/>
            <person name="Barry K.W."/>
            <person name="Cichocki N."/>
            <person name="Veneault-Fourrey C."/>
            <person name="LaButti K."/>
            <person name="Lindquist E.A."/>
            <person name="Lipzen A."/>
            <person name="Lundell T."/>
            <person name="Morin E."/>
            <person name="Murat C."/>
            <person name="Riley R."/>
            <person name="Ohm R."/>
            <person name="Sun H."/>
            <person name="Tunlid A."/>
            <person name="Henrissat B."/>
            <person name="Grigoriev I.V."/>
            <person name="Hibbett D.S."/>
            <person name="Martin F."/>
        </authorList>
    </citation>
    <scope>NUCLEOTIDE SEQUENCE [LARGE SCALE GENOMIC DNA]</scope>
    <source>
        <strain evidence="3">Foug A</strain>
    </source>
</reference>
<protein>
    <recommendedName>
        <fullName evidence="1">DDE-1 domain-containing protein</fullName>
    </recommendedName>
</protein>